<reference evidence="2" key="2">
    <citation type="submission" date="2015-01" db="EMBL/GenBank/DDBJ databases">
        <title>Evolutionary Origins and Diversification of the Mycorrhizal Mutualists.</title>
        <authorList>
            <consortium name="DOE Joint Genome Institute"/>
            <consortium name="Mycorrhizal Genomics Consortium"/>
            <person name="Kohler A."/>
            <person name="Kuo A."/>
            <person name="Nagy L.G."/>
            <person name="Floudas D."/>
            <person name="Copeland A."/>
            <person name="Barry K.W."/>
            <person name="Cichocki N."/>
            <person name="Veneault-Fourrey C."/>
            <person name="LaButti K."/>
            <person name="Lindquist E.A."/>
            <person name="Lipzen A."/>
            <person name="Lundell T."/>
            <person name="Morin E."/>
            <person name="Murat C."/>
            <person name="Riley R."/>
            <person name="Ohm R."/>
            <person name="Sun H."/>
            <person name="Tunlid A."/>
            <person name="Henrissat B."/>
            <person name="Grigoriev I.V."/>
            <person name="Hibbett D.S."/>
            <person name="Martin F."/>
        </authorList>
    </citation>
    <scope>NUCLEOTIDE SEQUENCE [LARGE SCALE GENOMIC DNA]</scope>
    <source>
        <strain evidence="2">441</strain>
    </source>
</reference>
<dbReference type="OrthoDB" id="2606601at2759"/>
<evidence type="ECO:0000313" key="2">
    <source>
        <dbReference type="Proteomes" id="UP000054018"/>
    </source>
</evidence>
<protein>
    <submittedName>
        <fullName evidence="1">Uncharacterized protein</fullName>
    </submittedName>
</protein>
<dbReference type="HOGENOM" id="CLU_188783_0_0_1"/>
<evidence type="ECO:0000313" key="1">
    <source>
        <dbReference type="EMBL" id="KIK20527.1"/>
    </source>
</evidence>
<dbReference type="Proteomes" id="UP000054018">
    <property type="component" value="Unassembled WGS sequence"/>
</dbReference>
<sequence length="90" mass="10024">MQRVRATPMVAACGHKAKCPGCFDAVFVLEDGVSYVALVGVWVAQIRVIFKLLDHLGNHPHPLVYVEWFTTLCHKDQVSGLYVVSCSTRH</sequence>
<dbReference type="EMBL" id="KN833763">
    <property type="protein sequence ID" value="KIK20527.1"/>
    <property type="molecule type" value="Genomic_DNA"/>
</dbReference>
<keyword evidence="2" id="KW-1185">Reference proteome</keyword>
<feature type="non-terminal residue" evidence="1">
    <location>
        <position position="1"/>
    </location>
</feature>
<dbReference type="AlphaFoldDB" id="A0A0C9ZDJ7"/>
<reference evidence="1 2" key="1">
    <citation type="submission" date="2014-04" db="EMBL/GenBank/DDBJ databases">
        <authorList>
            <consortium name="DOE Joint Genome Institute"/>
            <person name="Kuo A."/>
            <person name="Kohler A."/>
            <person name="Costa M.D."/>
            <person name="Nagy L.G."/>
            <person name="Floudas D."/>
            <person name="Copeland A."/>
            <person name="Barry K.W."/>
            <person name="Cichocki N."/>
            <person name="Veneault-Fourrey C."/>
            <person name="LaButti K."/>
            <person name="Lindquist E.A."/>
            <person name="Lipzen A."/>
            <person name="Lundell T."/>
            <person name="Morin E."/>
            <person name="Murat C."/>
            <person name="Sun H."/>
            <person name="Tunlid A."/>
            <person name="Henrissat B."/>
            <person name="Grigoriev I.V."/>
            <person name="Hibbett D.S."/>
            <person name="Martin F."/>
            <person name="Nordberg H.P."/>
            <person name="Cantor M.N."/>
            <person name="Hua S.X."/>
        </authorList>
    </citation>
    <scope>NUCLEOTIDE SEQUENCE [LARGE SCALE GENOMIC DNA]</scope>
    <source>
        <strain evidence="1 2">441</strain>
    </source>
</reference>
<name>A0A0C9ZDJ7_9AGAM</name>
<proteinExistence type="predicted"/>
<accession>A0A0C9ZDJ7</accession>
<gene>
    <name evidence="1" type="ORF">PISMIDRAFT_60559</name>
</gene>
<organism evidence="1 2">
    <name type="scientific">Pisolithus microcarpus 441</name>
    <dbReference type="NCBI Taxonomy" id="765257"/>
    <lineage>
        <taxon>Eukaryota</taxon>
        <taxon>Fungi</taxon>
        <taxon>Dikarya</taxon>
        <taxon>Basidiomycota</taxon>
        <taxon>Agaricomycotina</taxon>
        <taxon>Agaricomycetes</taxon>
        <taxon>Agaricomycetidae</taxon>
        <taxon>Boletales</taxon>
        <taxon>Sclerodermatineae</taxon>
        <taxon>Pisolithaceae</taxon>
        <taxon>Pisolithus</taxon>
    </lineage>
</organism>